<dbReference type="GeneID" id="67011235"/>
<evidence type="ECO:0000313" key="2">
    <source>
        <dbReference type="EMBL" id="CAG5142186.1"/>
    </source>
</evidence>
<feature type="compositionally biased region" description="Basic and acidic residues" evidence="1">
    <location>
        <begin position="333"/>
        <end position="358"/>
    </location>
</feature>
<accession>A0A8J2HVF0</accession>
<dbReference type="RefSeq" id="XP_043164631.1">
    <property type="nucleotide sequence ID" value="XM_043308696.1"/>
</dbReference>
<dbReference type="AlphaFoldDB" id="A0A8J2HVF0"/>
<keyword evidence="3" id="KW-1185">Reference proteome</keyword>
<feature type="compositionally biased region" description="Polar residues" evidence="1">
    <location>
        <begin position="154"/>
        <end position="176"/>
    </location>
</feature>
<organism evidence="2 3">
    <name type="scientific">Alternaria atra</name>
    <dbReference type="NCBI Taxonomy" id="119953"/>
    <lineage>
        <taxon>Eukaryota</taxon>
        <taxon>Fungi</taxon>
        <taxon>Dikarya</taxon>
        <taxon>Ascomycota</taxon>
        <taxon>Pezizomycotina</taxon>
        <taxon>Dothideomycetes</taxon>
        <taxon>Pleosporomycetidae</taxon>
        <taxon>Pleosporales</taxon>
        <taxon>Pleosporineae</taxon>
        <taxon>Pleosporaceae</taxon>
        <taxon>Alternaria</taxon>
        <taxon>Alternaria sect. Ulocladioides</taxon>
    </lineage>
</organism>
<evidence type="ECO:0000256" key="1">
    <source>
        <dbReference type="SAM" id="MobiDB-lite"/>
    </source>
</evidence>
<gene>
    <name evidence="2" type="ORF">ALTATR162_LOCUS1101</name>
</gene>
<name>A0A8J2HVF0_9PLEO</name>
<protein>
    <submittedName>
        <fullName evidence="2">Uncharacterized protein</fullName>
    </submittedName>
</protein>
<sequence length="367" mass="41046">MLPPKNDPDYADRLEFLGNIATQWNTPTDETRSIPQRTRYKGHISTWPLSILRAISELASDMPGDDAWYRIYDLLEEGQMKRMQDKSNTLPEQLQLSDLAYVRRKVGLDEPAGMAEGKGKGKMVDNEEEVDGSATRGADIRALEAAADQENDHPANQPSEFSDTLTSNNVQQWNDDNASERGDETDSLPSPILSTDTLDSKINKWKLWIQHYWDINDCRDLIPKKMFQRATGGTVMRGRLLENYQGMPKGRLLELLYELARMSGKSRKKAVWTRIEERWEMGAAGKNGNKAITAGDVKYAIEYFEIEILRRQGKGGGESSTAAQGAVAVAASHRHEAHGQDKPGREAAQDGDKEHENVNEDVGAEDG</sequence>
<dbReference type="OrthoDB" id="3684364at2759"/>
<comment type="caution">
    <text evidence="2">The sequence shown here is derived from an EMBL/GenBank/DDBJ whole genome shotgun (WGS) entry which is preliminary data.</text>
</comment>
<proteinExistence type="predicted"/>
<feature type="region of interest" description="Disordered" evidence="1">
    <location>
        <begin position="314"/>
        <end position="367"/>
    </location>
</feature>
<feature type="compositionally biased region" description="Low complexity" evidence="1">
    <location>
        <begin position="322"/>
        <end position="331"/>
    </location>
</feature>
<evidence type="ECO:0000313" key="3">
    <source>
        <dbReference type="Proteomes" id="UP000676310"/>
    </source>
</evidence>
<dbReference type="Proteomes" id="UP000676310">
    <property type="component" value="Unassembled WGS sequence"/>
</dbReference>
<reference evidence="2" key="1">
    <citation type="submission" date="2021-05" db="EMBL/GenBank/DDBJ databases">
        <authorList>
            <person name="Stam R."/>
        </authorList>
    </citation>
    <scope>NUCLEOTIDE SEQUENCE</scope>
    <source>
        <strain evidence="2">CS162</strain>
    </source>
</reference>
<feature type="region of interest" description="Disordered" evidence="1">
    <location>
        <begin position="147"/>
        <end position="192"/>
    </location>
</feature>
<feature type="region of interest" description="Disordered" evidence="1">
    <location>
        <begin position="111"/>
        <end position="134"/>
    </location>
</feature>
<dbReference type="EMBL" id="CAJRGZ010000015">
    <property type="protein sequence ID" value="CAG5142186.1"/>
    <property type="molecule type" value="Genomic_DNA"/>
</dbReference>